<organism evidence="2 3">
    <name type="scientific">Marilutibacter chinensis</name>
    <dbReference type="NCBI Taxonomy" id="2912247"/>
    <lineage>
        <taxon>Bacteria</taxon>
        <taxon>Pseudomonadati</taxon>
        <taxon>Pseudomonadota</taxon>
        <taxon>Gammaproteobacteria</taxon>
        <taxon>Lysobacterales</taxon>
        <taxon>Lysobacteraceae</taxon>
        <taxon>Marilutibacter</taxon>
    </lineage>
</organism>
<evidence type="ECO:0000313" key="3">
    <source>
        <dbReference type="Proteomes" id="UP001430796"/>
    </source>
</evidence>
<reference evidence="2 3" key="2">
    <citation type="submission" date="2022-01" db="EMBL/GenBank/DDBJ databases">
        <title>Lysobacter chinensis sp. nov., a bacterium isolated from cow dung compost.</title>
        <authorList>
            <person name="Liu Y."/>
        </authorList>
    </citation>
    <scope>NUCLEOTIDE SEQUENCE [LARGE SCALE GENOMIC DNA]</scope>
    <source>
        <strain evidence="2 3">TLK-CK17</strain>
    </source>
</reference>
<proteinExistence type="predicted"/>
<protein>
    <submittedName>
        <fullName evidence="2">DUF2069 domain-containing protein</fullName>
    </submittedName>
</protein>
<dbReference type="Pfam" id="PF09842">
    <property type="entry name" value="DUF2069"/>
    <property type="match status" value="1"/>
</dbReference>
<sequence>MTATPRRGLSGLLLALALVYAGWFRDDAHRSVAMALFAMPPLLLAIGSWRGSRHAVFWSGVFGLGWFCHGVMIAWAHREQALWAWAVIVLSVAIIVAGSLPGLRARFGRGRGH</sequence>
<name>A0ABS9HSI3_9GAMM</name>
<keyword evidence="1" id="KW-1133">Transmembrane helix</keyword>
<dbReference type="Proteomes" id="UP001430796">
    <property type="component" value="Unassembled WGS sequence"/>
</dbReference>
<dbReference type="EMBL" id="JAKJPO010000004">
    <property type="protein sequence ID" value="MCF7221881.1"/>
    <property type="molecule type" value="Genomic_DNA"/>
</dbReference>
<gene>
    <name evidence="2" type="ORF">L3V18_08805</name>
</gene>
<comment type="caution">
    <text evidence="2">The sequence shown here is derived from an EMBL/GenBank/DDBJ whole genome shotgun (WGS) entry which is preliminary data.</text>
</comment>
<dbReference type="InterPro" id="IPR018643">
    <property type="entry name" value="DUF2069_membrane"/>
</dbReference>
<keyword evidence="1" id="KW-0472">Membrane</keyword>
<keyword evidence="1" id="KW-0812">Transmembrane</keyword>
<feature type="transmembrane region" description="Helical" evidence="1">
    <location>
        <begin position="31"/>
        <end position="49"/>
    </location>
</feature>
<dbReference type="RefSeq" id="WP_237054314.1">
    <property type="nucleotide sequence ID" value="NZ_JAKJPO010000004.1"/>
</dbReference>
<evidence type="ECO:0000256" key="1">
    <source>
        <dbReference type="SAM" id="Phobius"/>
    </source>
</evidence>
<keyword evidence="3" id="KW-1185">Reference proteome</keyword>
<feature type="transmembrane region" description="Helical" evidence="1">
    <location>
        <begin position="56"/>
        <end position="76"/>
    </location>
</feature>
<evidence type="ECO:0000313" key="2">
    <source>
        <dbReference type="EMBL" id="MCF7221881.1"/>
    </source>
</evidence>
<accession>A0ABS9HSI3</accession>
<feature type="transmembrane region" description="Helical" evidence="1">
    <location>
        <begin position="82"/>
        <end position="103"/>
    </location>
</feature>
<reference evidence="3" key="1">
    <citation type="submission" date="2022-01" db="EMBL/GenBank/DDBJ databases">
        <title>Lysobacter chinensis sp. nov., a bacterium isolated from cow dung compost.</title>
        <authorList>
            <person name="Zhou L.Y."/>
        </authorList>
    </citation>
    <scope>NUCLEOTIDE SEQUENCE [LARGE SCALE GENOMIC DNA]</scope>
    <source>
        <strain evidence="3">TLK-CK17</strain>
    </source>
</reference>